<name>A0ABX0H4J2_9BACT</name>
<evidence type="ECO:0000313" key="4">
    <source>
        <dbReference type="EMBL" id="NHE55382.1"/>
    </source>
</evidence>
<comment type="similarity">
    <text evidence="1">Belongs to the UPF0213 family.</text>
</comment>
<feature type="domain" description="GIY-YIG" evidence="3">
    <location>
        <begin position="1"/>
        <end position="76"/>
    </location>
</feature>
<organism evidence="4 5">
    <name type="scientific">Cyclobacterium plantarum</name>
    <dbReference type="NCBI Taxonomy" id="2716263"/>
    <lineage>
        <taxon>Bacteria</taxon>
        <taxon>Pseudomonadati</taxon>
        <taxon>Bacteroidota</taxon>
        <taxon>Cytophagia</taxon>
        <taxon>Cytophagales</taxon>
        <taxon>Cyclobacteriaceae</taxon>
        <taxon>Cyclobacterium</taxon>
    </lineage>
</organism>
<evidence type="ECO:0000256" key="2">
    <source>
        <dbReference type="SAM" id="MobiDB-lite"/>
    </source>
</evidence>
<accession>A0ABX0H4J2</accession>
<dbReference type="CDD" id="cd10449">
    <property type="entry name" value="GIY-YIG_SLX1_like"/>
    <property type="match status" value="1"/>
</dbReference>
<dbReference type="Gene3D" id="3.40.1440.10">
    <property type="entry name" value="GIY-YIG endonuclease"/>
    <property type="match status" value="1"/>
</dbReference>
<reference evidence="4 5" key="1">
    <citation type="submission" date="2020-03" db="EMBL/GenBank/DDBJ databases">
        <title>Cyclobacterium plantarum sp. nov., a marine bacterium isolated from a coastal-marine wetland.</title>
        <authorList>
            <person name="Sanchez-Porro C."/>
            <person name="Ventosa A."/>
            <person name="Amoozegar M."/>
        </authorList>
    </citation>
    <scope>NUCLEOTIDE SEQUENCE [LARGE SCALE GENOMIC DNA]</scope>
    <source>
        <strain evidence="4 5">GBPx2</strain>
    </source>
</reference>
<evidence type="ECO:0000256" key="1">
    <source>
        <dbReference type="ARBA" id="ARBA00007435"/>
    </source>
</evidence>
<proteinExistence type="inferred from homology"/>
<dbReference type="PANTHER" id="PTHR34477:SF1">
    <property type="entry name" value="UPF0213 PROTEIN YHBQ"/>
    <property type="match status" value="1"/>
</dbReference>
<evidence type="ECO:0000313" key="5">
    <source>
        <dbReference type="Proteomes" id="UP000649799"/>
    </source>
</evidence>
<dbReference type="Pfam" id="PF01541">
    <property type="entry name" value="GIY-YIG"/>
    <property type="match status" value="1"/>
</dbReference>
<dbReference type="RefSeq" id="WP_166142244.1">
    <property type="nucleotide sequence ID" value="NZ_JAANYN010000001.1"/>
</dbReference>
<dbReference type="InterPro" id="IPR000305">
    <property type="entry name" value="GIY-YIG_endonuc"/>
</dbReference>
<feature type="region of interest" description="Disordered" evidence="2">
    <location>
        <begin position="85"/>
        <end position="112"/>
    </location>
</feature>
<evidence type="ECO:0000259" key="3">
    <source>
        <dbReference type="PROSITE" id="PS50164"/>
    </source>
</evidence>
<comment type="caution">
    <text evidence="4">The sequence shown here is derived from an EMBL/GenBank/DDBJ whole genome shotgun (WGS) entry which is preliminary data.</text>
</comment>
<keyword evidence="5" id="KW-1185">Reference proteome</keyword>
<gene>
    <name evidence="4" type="ORF">G9Q97_00975</name>
</gene>
<dbReference type="Proteomes" id="UP000649799">
    <property type="component" value="Unassembled WGS sequence"/>
</dbReference>
<dbReference type="InterPro" id="IPR050190">
    <property type="entry name" value="UPF0213_domain"/>
</dbReference>
<dbReference type="InterPro" id="IPR035901">
    <property type="entry name" value="GIY-YIG_endonuc_sf"/>
</dbReference>
<feature type="compositionally biased region" description="Polar residues" evidence="2">
    <location>
        <begin position="85"/>
        <end position="101"/>
    </location>
</feature>
<dbReference type="PANTHER" id="PTHR34477">
    <property type="entry name" value="UPF0213 PROTEIN YHBQ"/>
    <property type="match status" value="1"/>
</dbReference>
<sequence>MEYYVYILYSASLDRFYVGQTQNLEERILRHNSGRNKSTKAGIPWEMVHFEKVADRVAAVAKEKQVKNLGSKLYLQTIGKDINPQQPSSVSGLESGVQTERIQMPVRATQPG</sequence>
<dbReference type="SUPFAM" id="SSF82771">
    <property type="entry name" value="GIY-YIG endonuclease"/>
    <property type="match status" value="1"/>
</dbReference>
<dbReference type="PROSITE" id="PS50164">
    <property type="entry name" value="GIY_YIG"/>
    <property type="match status" value="1"/>
</dbReference>
<protein>
    <submittedName>
        <fullName evidence="4">GIY-YIG nuclease family protein</fullName>
    </submittedName>
</protein>
<dbReference type="EMBL" id="JAANYN010000001">
    <property type="protein sequence ID" value="NHE55382.1"/>
    <property type="molecule type" value="Genomic_DNA"/>
</dbReference>